<name>A0A3E2VSL0_CLOIN</name>
<dbReference type="RefSeq" id="WP_117444011.1">
    <property type="nucleotide sequence ID" value="NZ_JAJFEN010000041.1"/>
</dbReference>
<protein>
    <submittedName>
        <fullName evidence="2">DUF2075 domain-containing protein</fullName>
    </submittedName>
</protein>
<dbReference type="EMBL" id="QVEV01000027">
    <property type="protein sequence ID" value="RGC13833.1"/>
    <property type="molecule type" value="Genomic_DNA"/>
</dbReference>
<proteinExistence type="predicted"/>
<dbReference type="SUPFAM" id="SSF52540">
    <property type="entry name" value="P-loop containing nucleoside triphosphate hydrolases"/>
    <property type="match status" value="2"/>
</dbReference>
<evidence type="ECO:0000259" key="1">
    <source>
        <dbReference type="Pfam" id="PF09848"/>
    </source>
</evidence>
<feature type="domain" description="Schlafen group 3-like DNA/RNA helicase" evidence="1">
    <location>
        <begin position="269"/>
        <end position="612"/>
    </location>
</feature>
<accession>A0A3E2VSL0</accession>
<dbReference type="Gene3D" id="3.40.50.300">
    <property type="entry name" value="P-loop containing nucleotide triphosphate hydrolases"/>
    <property type="match status" value="1"/>
</dbReference>
<organism evidence="2 3">
    <name type="scientific">Clostridium innocuum</name>
    <dbReference type="NCBI Taxonomy" id="1522"/>
    <lineage>
        <taxon>Bacteria</taxon>
        <taxon>Bacillati</taxon>
        <taxon>Bacillota</taxon>
        <taxon>Clostridia</taxon>
        <taxon>Eubacteriales</taxon>
        <taxon>Clostridiaceae</taxon>
        <taxon>Clostridium</taxon>
    </lineage>
</organism>
<dbReference type="InterPro" id="IPR027417">
    <property type="entry name" value="P-loop_NTPase"/>
</dbReference>
<dbReference type="Proteomes" id="UP000260025">
    <property type="component" value="Unassembled WGS sequence"/>
</dbReference>
<sequence>MLIYEGTKYDFRMDMDLDKIPHLLEEKLYEHMHIHTSKKEVTSWKNSLQYMYKVLNDPNIPDTCGVAIEYNIPKTNKRVDFIMSGYNHDGKASAIIIELKQWERVETVFDREDLINTEVMTALGKGVHRVVHPCYQAWSYVQHMNDYIEEVGKKDIQLYPCAYLHNYDLRKEQNIINPIYNACIEKSPLFTQGEIPRLREFIKKHLKQGDHKEVLFLIENGRIRPSKSLQDCISSMLDGNQEFTMLDTQKVVFEEILYMAKLCQKDKRKRVMIAKGGSGTGKSVIAVNAMVNLLKEDMFGQYITKNAAPRNVYMDRLAGKMKKNKIKSLFAAPDKFYQQQPDDYDFLIVDEAHRLREKSGMFQKGENQIQELIRSSLFTVFFIDPYQRVHFRDFGSISEFQKQAQLQNAEVIQYELHSQFRCNGSDGYLAWVRNMLQLEETANFNFKDINFDFRVIDDPNELRAMICEKNDGSGKARILAGYCWEWEKAGRNDPNHNDIEIGDFKMSWNLDASDPYAISEGSIHQVGCIHTTQGLEFDYVGVIIGEDLRYENNELVTDYKQRAKTDSSVKGLKKLYRENPEKAKHMERQIILNTYYTLMTRGMKGCYIYCCDSNLQKYIKMSIADA</sequence>
<dbReference type="OrthoDB" id="3193269at2"/>
<comment type="caution">
    <text evidence="2">The sequence shown here is derived from an EMBL/GenBank/DDBJ whole genome shotgun (WGS) entry which is preliminary data.</text>
</comment>
<dbReference type="Pfam" id="PF09848">
    <property type="entry name" value="SLFN-g3_helicase"/>
    <property type="match status" value="1"/>
</dbReference>
<gene>
    <name evidence="2" type="ORF">DXA38_15785</name>
</gene>
<dbReference type="InterPro" id="IPR018647">
    <property type="entry name" value="SLFN_3-like_DNA/RNA_helicase"/>
</dbReference>
<evidence type="ECO:0000313" key="2">
    <source>
        <dbReference type="EMBL" id="RGC13833.1"/>
    </source>
</evidence>
<evidence type="ECO:0000313" key="3">
    <source>
        <dbReference type="Proteomes" id="UP000260025"/>
    </source>
</evidence>
<reference evidence="2 3" key="1">
    <citation type="submission" date="2018-08" db="EMBL/GenBank/DDBJ databases">
        <title>A genome reference for cultivated species of the human gut microbiota.</title>
        <authorList>
            <person name="Zou Y."/>
            <person name="Xue W."/>
            <person name="Luo G."/>
        </authorList>
    </citation>
    <scope>NUCLEOTIDE SEQUENCE [LARGE SCALE GENOMIC DNA]</scope>
    <source>
        <strain evidence="2 3">OF01-2LB</strain>
    </source>
</reference>
<dbReference type="AlphaFoldDB" id="A0A3E2VSL0"/>